<evidence type="ECO:0000313" key="3">
    <source>
        <dbReference type="Proteomes" id="UP000332487"/>
    </source>
</evidence>
<reference evidence="2 3" key="1">
    <citation type="journal article" date="2009" name="Genome Biol.">
        <title>Community-wide analysis of microbial genome sequence signatures.</title>
        <authorList>
            <person name="Dick G.J."/>
            <person name="Andersson A.F."/>
            <person name="Baker B.J."/>
            <person name="Simmons S.L."/>
            <person name="Thomas B.C."/>
            <person name="Yelton A.P."/>
            <person name="Banfield J.F."/>
        </authorList>
    </citation>
    <scope>NUCLEOTIDE SEQUENCE [LARGE SCALE GENOMIC DNA]</scope>
    <source>
        <strain evidence="2">ARMAN-2</strain>
    </source>
</reference>
<gene>
    <name evidence="2" type="ORF">UNLARM2_1008</name>
</gene>
<dbReference type="AlphaFoldDB" id="C7DG24"/>
<evidence type="ECO:0000259" key="1">
    <source>
        <dbReference type="Pfam" id="PF13643"/>
    </source>
</evidence>
<name>C7DG24_MICA2</name>
<dbReference type="InterPro" id="IPR025285">
    <property type="entry name" value="DUF4145"/>
</dbReference>
<proteinExistence type="predicted"/>
<sequence>MDKYMSLKKELRLLNYLSKRSKYRDKIAKMLLDSSIKKYYTELYNNKPIFFLSFSAVVSLYLQAIECYKYGLFEAATIMCRDAIDAALLSTKLFKNNTVTKEELKNVEKLLKLDYIEIALLDGIKESGNFSAHLYERQQRQAIRMYKEFKDTHTFEDLYALNNKNFGKAIIKFRTLEREVLANLFFTDTLLGTIYKYNKKDNSI</sequence>
<keyword evidence="3" id="KW-1185">Reference proteome</keyword>
<dbReference type="Pfam" id="PF13643">
    <property type="entry name" value="DUF4145"/>
    <property type="match status" value="1"/>
</dbReference>
<dbReference type="EMBL" id="GG697236">
    <property type="protein sequence ID" value="EET90494.1"/>
    <property type="molecule type" value="Genomic_DNA"/>
</dbReference>
<accession>C7DG24</accession>
<dbReference type="Proteomes" id="UP000332487">
    <property type="component" value="Unassembled WGS sequence"/>
</dbReference>
<reference evidence="2 3" key="2">
    <citation type="journal article" date="2010" name="Proc. Natl. Acad. Sci. U.S.A.">
        <title>Enigmatic, ultrasmall, uncultivated Archaea.</title>
        <authorList>
            <person name="Baker B.J."/>
            <person name="Comolli L.R."/>
            <person name="Dick G.J."/>
            <person name="Hauser L.J."/>
            <person name="Hyatt D."/>
            <person name="Dill B.D."/>
            <person name="Land M.L."/>
            <person name="Verberkmoes N.C."/>
            <person name="Hettich R.L."/>
            <person name="Banfield J.F."/>
        </authorList>
    </citation>
    <scope>NUCLEOTIDE SEQUENCE [LARGE SCALE GENOMIC DNA]</scope>
    <source>
        <strain evidence="2">ARMAN-2</strain>
    </source>
</reference>
<organism evidence="2 3">
    <name type="scientific">Candidatus Micrarchaeum acidiphilum ARMAN-2</name>
    <dbReference type="NCBI Taxonomy" id="425595"/>
    <lineage>
        <taxon>Archaea</taxon>
        <taxon>Candidatus Micrarchaeota</taxon>
        <taxon>Candidatus Micrarchaeia</taxon>
        <taxon>Candidatus Micrarchaeales</taxon>
        <taxon>Candidatus Micrarchaeaceae</taxon>
        <taxon>Candidatus Micrarchaeum</taxon>
    </lineage>
</organism>
<evidence type="ECO:0000313" key="2">
    <source>
        <dbReference type="EMBL" id="EET90494.1"/>
    </source>
</evidence>
<feature type="domain" description="DUF4145" evidence="1">
    <location>
        <begin position="68"/>
        <end position="148"/>
    </location>
</feature>
<protein>
    <recommendedName>
        <fullName evidence="1">DUF4145 domain-containing protein</fullName>
    </recommendedName>
</protein>